<sequence length="113" mass="13089">ILPLSNRNQHHCIALEQLSSHRPTTSVHRYRFILRTWSSLTTLHGLALRRTIWRPERKTTSPSLVLVRTIVSTRTPKKPNLAPRKIAKVRLSNRHDIFAHIPGEGHNLQEHSM</sequence>
<keyword evidence="2 5" id="KW-0689">Ribosomal protein</keyword>
<dbReference type="InterPro" id="IPR012340">
    <property type="entry name" value="NA-bd_OB-fold"/>
</dbReference>
<evidence type="ECO:0000256" key="2">
    <source>
        <dbReference type="ARBA" id="ARBA00022980"/>
    </source>
</evidence>
<proteinExistence type="inferred from homology"/>
<dbReference type="InterPro" id="IPR005679">
    <property type="entry name" value="Ribosomal_uS12_bac"/>
</dbReference>
<organism evidence="5 6">
    <name type="scientific">Datura stramonium</name>
    <name type="common">Jimsonweed</name>
    <name type="synonym">Common thornapple</name>
    <dbReference type="NCBI Taxonomy" id="4076"/>
    <lineage>
        <taxon>Eukaryota</taxon>
        <taxon>Viridiplantae</taxon>
        <taxon>Streptophyta</taxon>
        <taxon>Embryophyta</taxon>
        <taxon>Tracheophyta</taxon>
        <taxon>Spermatophyta</taxon>
        <taxon>Magnoliopsida</taxon>
        <taxon>eudicotyledons</taxon>
        <taxon>Gunneridae</taxon>
        <taxon>Pentapetalae</taxon>
        <taxon>asterids</taxon>
        <taxon>lamiids</taxon>
        <taxon>Solanales</taxon>
        <taxon>Solanaceae</taxon>
        <taxon>Solanoideae</taxon>
        <taxon>Datureae</taxon>
        <taxon>Datura</taxon>
    </lineage>
</organism>
<keyword evidence="6" id="KW-1185">Reference proteome</keyword>
<dbReference type="InterPro" id="IPR006032">
    <property type="entry name" value="Ribosomal_uS12"/>
</dbReference>
<reference evidence="5 6" key="1">
    <citation type="journal article" date="2021" name="BMC Genomics">
        <title>Datura genome reveals duplications of psychoactive alkaloid biosynthetic genes and high mutation rate following tissue culture.</title>
        <authorList>
            <person name="Rajewski A."/>
            <person name="Carter-House D."/>
            <person name="Stajich J."/>
            <person name="Litt A."/>
        </authorList>
    </citation>
    <scope>NUCLEOTIDE SEQUENCE [LARGE SCALE GENOMIC DNA]</scope>
    <source>
        <strain evidence="5">AR-01</strain>
    </source>
</reference>
<protein>
    <recommendedName>
        <fullName evidence="4">30S ribosomal protein S12, chloroplastic</fullName>
    </recommendedName>
</protein>
<feature type="non-terminal residue" evidence="5">
    <location>
        <position position="113"/>
    </location>
</feature>
<evidence type="ECO:0000313" key="5">
    <source>
        <dbReference type="EMBL" id="MCD9559673.1"/>
    </source>
</evidence>
<dbReference type="SUPFAM" id="SSF50249">
    <property type="entry name" value="Nucleic acid-binding proteins"/>
    <property type="match status" value="1"/>
</dbReference>
<feature type="non-terminal residue" evidence="5">
    <location>
        <position position="1"/>
    </location>
</feature>
<evidence type="ECO:0000256" key="1">
    <source>
        <dbReference type="ARBA" id="ARBA00005657"/>
    </source>
</evidence>
<gene>
    <name evidence="5" type="primary">MRPS12_2</name>
    <name evidence="5" type="ORF">HAX54_017814</name>
</gene>
<dbReference type="PRINTS" id="PR01034">
    <property type="entry name" value="RIBOSOMALS12"/>
</dbReference>
<name>A0ABS8UMW7_DATST</name>
<comment type="caution">
    <text evidence="5">The sequence shown here is derived from an EMBL/GenBank/DDBJ whole genome shotgun (WGS) entry which is preliminary data.</text>
</comment>
<dbReference type="Pfam" id="PF00164">
    <property type="entry name" value="Ribosom_S12_S23"/>
    <property type="match status" value="1"/>
</dbReference>
<dbReference type="Gene3D" id="2.40.50.140">
    <property type="entry name" value="Nucleic acid-binding proteins"/>
    <property type="match status" value="1"/>
</dbReference>
<accession>A0ABS8UMW7</accession>
<dbReference type="PANTHER" id="PTHR11652">
    <property type="entry name" value="30S RIBOSOMAL PROTEIN S12 FAMILY MEMBER"/>
    <property type="match status" value="1"/>
</dbReference>
<evidence type="ECO:0000256" key="4">
    <source>
        <dbReference type="ARBA" id="ARBA00035433"/>
    </source>
</evidence>
<dbReference type="GO" id="GO:0005840">
    <property type="term" value="C:ribosome"/>
    <property type="evidence" value="ECO:0007669"/>
    <property type="project" value="UniProtKB-KW"/>
</dbReference>
<keyword evidence="3" id="KW-0687">Ribonucleoprotein</keyword>
<evidence type="ECO:0000313" key="6">
    <source>
        <dbReference type="Proteomes" id="UP000823775"/>
    </source>
</evidence>
<dbReference type="EMBL" id="JACEIK010002188">
    <property type="protein sequence ID" value="MCD9559673.1"/>
    <property type="molecule type" value="Genomic_DNA"/>
</dbReference>
<evidence type="ECO:0000256" key="3">
    <source>
        <dbReference type="ARBA" id="ARBA00023274"/>
    </source>
</evidence>
<dbReference type="Proteomes" id="UP000823775">
    <property type="component" value="Unassembled WGS sequence"/>
</dbReference>
<comment type="similarity">
    <text evidence="1">Belongs to the universal ribosomal protein uS12 family.</text>
</comment>